<dbReference type="Proteomes" id="UP000572635">
    <property type="component" value="Unassembled WGS sequence"/>
</dbReference>
<dbReference type="RefSeq" id="WP_312893764.1">
    <property type="nucleotide sequence ID" value="NZ_BAAAJD010000021.1"/>
</dbReference>
<sequence length="123" mass="13193">MRTPRRPDPEVLEFDYRVPTALGTLGWTAALVVLLVWGDGLDPDQRWRIGVCAVGMVLGVFAFFYIPYLLGRRARLEAARTGERAAADVHAEGAAAGEHTAAEGVPAPSPAPERQADAGRSPQ</sequence>
<organism evidence="3 4">
    <name type="scientific">Nocardiopsis composta</name>
    <dbReference type="NCBI Taxonomy" id="157465"/>
    <lineage>
        <taxon>Bacteria</taxon>
        <taxon>Bacillati</taxon>
        <taxon>Actinomycetota</taxon>
        <taxon>Actinomycetes</taxon>
        <taxon>Streptosporangiales</taxon>
        <taxon>Nocardiopsidaceae</taxon>
        <taxon>Nocardiopsis</taxon>
    </lineage>
</organism>
<evidence type="ECO:0000313" key="4">
    <source>
        <dbReference type="Proteomes" id="UP000572635"/>
    </source>
</evidence>
<comment type="caution">
    <text evidence="3">The sequence shown here is derived from an EMBL/GenBank/DDBJ whole genome shotgun (WGS) entry which is preliminary data.</text>
</comment>
<feature type="transmembrane region" description="Helical" evidence="2">
    <location>
        <begin position="21"/>
        <end position="41"/>
    </location>
</feature>
<protein>
    <recommendedName>
        <fullName evidence="5">DUF2530 domain-containing protein</fullName>
    </recommendedName>
</protein>
<accession>A0A7W8QQU2</accession>
<feature type="transmembrane region" description="Helical" evidence="2">
    <location>
        <begin position="47"/>
        <end position="70"/>
    </location>
</feature>
<feature type="compositionally biased region" description="Low complexity" evidence="1">
    <location>
        <begin position="92"/>
        <end position="105"/>
    </location>
</feature>
<keyword evidence="2" id="KW-0812">Transmembrane</keyword>
<keyword evidence="2" id="KW-0472">Membrane</keyword>
<keyword evidence="2" id="KW-1133">Transmembrane helix</keyword>
<feature type="region of interest" description="Disordered" evidence="1">
    <location>
        <begin position="87"/>
        <end position="123"/>
    </location>
</feature>
<dbReference type="AlphaFoldDB" id="A0A7W8QQU2"/>
<keyword evidence="4" id="KW-1185">Reference proteome</keyword>
<gene>
    <name evidence="3" type="ORF">HDA36_004322</name>
</gene>
<reference evidence="3 4" key="1">
    <citation type="submission" date="2020-08" db="EMBL/GenBank/DDBJ databases">
        <title>Sequencing the genomes of 1000 actinobacteria strains.</title>
        <authorList>
            <person name="Klenk H.-P."/>
        </authorList>
    </citation>
    <scope>NUCLEOTIDE SEQUENCE [LARGE SCALE GENOMIC DNA]</scope>
    <source>
        <strain evidence="3 4">DSM 44551</strain>
    </source>
</reference>
<proteinExistence type="predicted"/>
<evidence type="ECO:0000256" key="2">
    <source>
        <dbReference type="SAM" id="Phobius"/>
    </source>
</evidence>
<evidence type="ECO:0000313" key="3">
    <source>
        <dbReference type="EMBL" id="MBB5434238.1"/>
    </source>
</evidence>
<evidence type="ECO:0008006" key="5">
    <source>
        <dbReference type="Google" id="ProtNLM"/>
    </source>
</evidence>
<evidence type="ECO:0000256" key="1">
    <source>
        <dbReference type="SAM" id="MobiDB-lite"/>
    </source>
</evidence>
<dbReference type="EMBL" id="JACHDB010000001">
    <property type="protein sequence ID" value="MBB5434238.1"/>
    <property type="molecule type" value="Genomic_DNA"/>
</dbReference>
<name>A0A7W8QQU2_9ACTN</name>